<dbReference type="SUPFAM" id="SSF55083">
    <property type="entry name" value="6-hydroxymethyl-7,8-dihydropterin pyrophosphokinase, HPPK"/>
    <property type="match status" value="1"/>
</dbReference>
<keyword evidence="15" id="KW-1185">Reference proteome</keyword>
<evidence type="ECO:0000256" key="9">
    <source>
        <dbReference type="ARBA" id="ARBA00022909"/>
    </source>
</evidence>
<dbReference type="GO" id="GO:0003848">
    <property type="term" value="F:2-amino-4-hydroxy-6-hydroxymethyldihydropteridine diphosphokinase activity"/>
    <property type="evidence" value="ECO:0007669"/>
    <property type="project" value="UniProtKB-EC"/>
</dbReference>
<dbReference type="RefSeq" id="WP_169663441.1">
    <property type="nucleotide sequence ID" value="NZ_CP076132.1"/>
</dbReference>
<evidence type="ECO:0000256" key="2">
    <source>
        <dbReference type="ARBA" id="ARBA00005810"/>
    </source>
</evidence>
<dbReference type="PROSITE" id="PS00794">
    <property type="entry name" value="HPPK"/>
    <property type="match status" value="1"/>
</dbReference>
<keyword evidence="9" id="KW-0289">Folate biosynthesis</keyword>
<dbReference type="GO" id="GO:0016301">
    <property type="term" value="F:kinase activity"/>
    <property type="evidence" value="ECO:0007669"/>
    <property type="project" value="UniProtKB-KW"/>
</dbReference>
<evidence type="ECO:0000256" key="4">
    <source>
        <dbReference type="ARBA" id="ARBA00016218"/>
    </source>
</evidence>
<dbReference type="InterPro" id="IPR000550">
    <property type="entry name" value="Hppk"/>
</dbReference>
<dbReference type="Pfam" id="PF01288">
    <property type="entry name" value="HPPK"/>
    <property type="match status" value="1"/>
</dbReference>
<dbReference type="PANTHER" id="PTHR43071:SF1">
    <property type="entry name" value="2-AMINO-4-HYDROXY-6-HYDROXYMETHYLDIHYDROPTERIDINE PYROPHOSPHOKINASE"/>
    <property type="match status" value="1"/>
</dbReference>
<dbReference type="Gene3D" id="3.30.70.560">
    <property type="entry name" value="7,8-Dihydro-6-hydroxymethylpterin-pyrophosphokinase HPPK"/>
    <property type="match status" value="1"/>
</dbReference>
<evidence type="ECO:0000313" key="14">
    <source>
        <dbReference type="EMBL" id="QWG00107.1"/>
    </source>
</evidence>
<evidence type="ECO:0000256" key="10">
    <source>
        <dbReference type="ARBA" id="ARBA00029409"/>
    </source>
</evidence>
<evidence type="ECO:0000256" key="6">
    <source>
        <dbReference type="ARBA" id="ARBA00022741"/>
    </source>
</evidence>
<dbReference type="KEGG" id="fya:KMW28_10610"/>
<evidence type="ECO:0000256" key="8">
    <source>
        <dbReference type="ARBA" id="ARBA00022840"/>
    </source>
</evidence>
<keyword evidence="5 14" id="KW-0808">Transferase</keyword>
<proteinExistence type="inferred from homology"/>
<evidence type="ECO:0000256" key="3">
    <source>
        <dbReference type="ARBA" id="ARBA00013253"/>
    </source>
</evidence>
<comment type="function">
    <text evidence="10">Catalyzes the transfer of pyrophosphate from adenosine triphosphate (ATP) to 6-hydroxymethyl-7,8-dihydropterin, an enzymatic step in folate biosynthesis pathway.</text>
</comment>
<evidence type="ECO:0000256" key="11">
    <source>
        <dbReference type="ARBA" id="ARBA00029766"/>
    </source>
</evidence>
<dbReference type="Proteomes" id="UP000678679">
    <property type="component" value="Chromosome 1"/>
</dbReference>
<evidence type="ECO:0000256" key="12">
    <source>
        <dbReference type="ARBA" id="ARBA00033413"/>
    </source>
</evidence>
<dbReference type="InterPro" id="IPR035907">
    <property type="entry name" value="Hppk_sf"/>
</dbReference>
<feature type="domain" description="7,8-dihydro-6-hydroxymethylpterin-pyrophosphokinase" evidence="13">
    <location>
        <begin position="87"/>
        <end position="98"/>
    </location>
</feature>
<evidence type="ECO:0000256" key="1">
    <source>
        <dbReference type="ARBA" id="ARBA00005051"/>
    </source>
</evidence>
<organism evidence="14 15">
    <name type="scientific">Flammeovirga yaeyamensis</name>
    <dbReference type="NCBI Taxonomy" id="367791"/>
    <lineage>
        <taxon>Bacteria</taxon>
        <taxon>Pseudomonadati</taxon>
        <taxon>Bacteroidota</taxon>
        <taxon>Cytophagia</taxon>
        <taxon>Cytophagales</taxon>
        <taxon>Flammeovirgaceae</taxon>
        <taxon>Flammeovirga</taxon>
    </lineage>
</organism>
<dbReference type="GO" id="GO:0005524">
    <property type="term" value="F:ATP binding"/>
    <property type="evidence" value="ECO:0007669"/>
    <property type="project" value="UniProtKB-KW"/>
</dbReference>
<dbReference type="NCBIfam" id="TIGR01498">
    <property type="entry name" value="folK"/>
    <property type="match status" value="1"/>
</dbReference>
<reference evidence="14 15" key="1">
    <citation type="submission" date="2021-05" db="EMBL/GenBank/DDBJ databases">
        <title>Comparative genomic studies on the polysaccharide-degrading batcterial strains of the Flammeovirga genus.</title>
        <authorList>
            <person name="Zewei F."/>
            <person name="Zheng Z."/>
            <person name="Yu L."/>
            <person name="Ruyue G."/>
            <person name="Yanhong M."/>
            <person name="Yuanyuan C."/>
            <person name="Jingyan G."/>
            <person name="Wenjun H."/>
        </authorList>
    </citation>
    <scope>NUCLEOTIDE SEQUENCE [LARGE SCALE GENOMIC DNA]</scope>
    <source>
        <strain evidence="14 15">NBRC:100898</strain>
    </source>
</reference>
<evidence type="ECO:0000256" key="5">
    <source>
        <dbReference type="ARBA" id="ARBA00022679"/>
    </source>
</evidence>
<evidence type="ECO:0000259" key="13">
    <source>
        <dbReference type="PROSITE" id="PS00794"/>
    </source>
</evidence>
<gene>
    <name evidence="14" type="primary">folK</name>
    <name evidence="14" type="ORF">KMW28_10610</name>
</gene>
<accession>A0AAX1MYE3</accession>
<evidence type="ECO:0000313" key="15">
    <source>
        <dbReference type="Proteomes" id="UP000678679"/>
    </source>
</evidence>
<comment type="pathway">
    <text evidence="1">Cofactor biosynthesis; tetrahydrofolate biosynthesis; 2-amino-4-hydroxy-6-hydroxymethyl-7,8-dihydropteridine diphosphate from 7,8-dihydroneopterin triphosphate: step 4/4.</text>
</comment>
<comment type="similarity">
    <text evidence="2">Belongs to the HPPK family.</text>
</comment>
<keyword evidence="6" id="KW-0547">Nucleotide-binding</keyword>
<dbReference type="AlphaFoldDB" id="A0AAX1MYE3"/>
<dbReference type="GO" id="GO:0046656">
    <property type="term" value="P:folic acid biosynthetic process"/>
    <property type="evidence" value="ECO:0007669"/>
    <property type="project" value="UniProtKB-KW"/>
</dbReference>
<sequence>MSSIILLLGANLGNKLDTLSNAVNFIQDEIGDVKSISHIYETAAWGKEDQPSYYNQTLCVESDISPEDLILITQKIENKLGRVRKEKWGARIIDIDILFYNDIIIDQPNLKVPHPFIQERRFTLEPLTEIIPEFIHPVLNLSISQLLLQCNDSLPVKKLQKVMS</sequence>
<protein>
    <recommendedName>
        <fullName evidence="4">2-amino-4-hydroxy-6-hydroxymethyldihydropteridine pyrophosphokinase</fullName>
        <ecNumber evidence="3">2.7.6.3</ecNumber>
    </recommendedName>
    <alternativeName>
        <fullName evidence="11">6-hydroxymethyl-7,8-dihydropterin pyrophosphokinase</fullName>
    </alternativeName>
    <alternativeName>
        <fullName evidence="12">7,8-dihydro-6-hydroxymethylpterin-pyrophosphokinase</fullName>
    </alternativeName>
</protein>
<dbReference type="EMBL" id="CP076132">
    <property type="protein sequence ID" value="QWG00107.1"/>
    <property type="molecule type" value="Genomic_DNA"/>
</dbReference>
<name>A0AAX1MYE3_9BACT</name>
<dbReference type="CDD" id="cd00483">
    <property type="entry name" value="HPPK"/>
    <property type="match status" value="1"/>
</dbReference>
<keyword evidence="7" id="KW-0418">Kinase</keyword>
<evidence type="ECO:0000256" key="7">
    <source>
        <dbReference type="ARBA" id="ARBA00022777"/>
    </source>
</evidence>
<dbReference type="PANTHER" id="PTHR43071">
    <property type="entry name" value="2-AMINO-4-HYDROXY-6-HYDROXYMETHYLDIHYDROPTERIDINE PYROPHOSPHOKINASE"/>
    <property type="match status" value="1"/>
</dbReference>
<dbReference type="EC" id="2.7.6.3" evidence="3"/>
<keyword evidence="8" id="KW-0067">ATP-binding</keyword>